<protein>
    <submittedName>
        <fullName evidence="8">Glucans biosynthesis protein</fullName>
    </submittedName>
</protein>
<dbReference type="AlphaFoldDB" id="A0A7W4YYH9"/>
<dbReference type="InterPro" id="IPR006311">
    <property type="entry name" value="TAT_signal"/>
</dbReference>
<dbReference type="InterPro" id="IPR013783">
    <property type="entry name" value="Ig-like_fold"/>
</dbReference>
<dbReference type="Gene3D" id="2.60.40.10">
    <property type="entry name" value="Immunoglobulins"/>
    <property type="match status" value="1"/>
</dbReference>
<dbReference type="Pfam" id="PF04349">
    <property type="entry name" value="MdoG"/>
    <property type="match status" value="1"/>
</dbReference>
<evidence type="ECO:0000256" key="3">
    <source>
        <dbReference type="ARBA" id="ARBA00009284"/>
    </source>
</evidence>
<feature type="signal peptide" evidence="6">
    <location>
        <begin position="1"/>
        <end position="27"/>
    </location>
</feature>
<dbReference type="GO" id="GO:0030246">
    <property type="term" value="F:carbohydrate binding"/>
    <property type="evidence" value="ECO:0007669"/>
    <property type="project" value="InterPro"/>
</dbReference>
<dbReference type="GO" id="GO:0051274">
    <property type="term" value="P:beta-glucan biosynthetic process"/>
    <property type="evidence" value="ECO:0007669"/>
    <property type="project" value="TreeGrafter"/>
</dbReference>
<dbReference type="PANTHER" id="PTHR30504:SF2">
    <property type="entry name" value="GLUCANS BIOSYNTHESIS PROTEIN G"/>
    <property type="match status" value="1"/>
</dbReference>
<evidence type="ECO:0000256" key="4">
    <source>
        <dbReference type="ARBA" id="ARBA00022729"/>
    </source>
</evidence>
<dbReference type="PANTHER" id="PTHR30504">
    <property type="entry name" value="GLUCANS BIOSYNTHESIS PROTEIN"/>
    <property type="match status" value="1"/>
</dbReference>
<dbReference type="InterPro" id="IPR014756">
    <property type="entry name" value="Ig_E-set"/>
</dbReference>
<dbReference type="GO" id="GO:0003824">
    <property type="term" value="F:catalytic activity"/>
    <property type="evidence" value="ECO:0007669"/>
    <property type="project" value="InterPro"/>
</dbReference>
<comment type="subcellular location">
    <subcellularLocation>
        <location evidence="1">Periplasm</location>
    </subcellularLocation>
</comment>
<keyword evidence="5" id="KW-0574">Periplasm</keyword>
<evidence type="ECO:0000313" key="9">
    <source>
        <dbReference type="Proteomes" id="UP000532010"/>
    </source>
</evidence>
<evidence type="ECO:0000256" key="2">
    <source>
        <dbReference type="ARBA" id="ARBA00005001"/>
    </source>
</evidence>
<dbReference type="UniPathway" id="UPA00637"/>
<dbReference type="EMBL" id="JACHWB010000010">
    <property type="protein sequence ID" value="MBB3021485.1"/>
    <property type="molecule type" value="Genomic_DNA"/>
</dbReference>
<evidence type="ECO:0000259" key="7">
    <source>
        <dbReference type="Pfam" id="PF04349"/>
    </source>
</evidence>
<feature type="chain" id="PRO_5031033393" evidence="6">
    <location>
        <begin position="28"/>
        <end position="521"/>
    </location>
</feature>
<accession>A0A7W4YYH9</accession>
<dbReference type="SUPFAM" id="SSF81296">
    <property type="entry name" value="E set domains"/>
    <property type="match status" value="1"/>
</dbReference>
<evidence type="ECO:0000256" key="1">
    <source>
        <dbReference type="ARBA" id="ARBA00004418"/>
    </source>
</evidence>
<dbReference type="SUPFAM" id="SSF74650">
    <property type="entry name" value="Galactose mutarotase-like"/>
    <property type="match status" value="1"/>
</dbReference>
<name>A0A7W4YYH9_9HYPH</name>
<dbReference type="RefSeq" id="WP_183454382.1">
    <property type="nucleotide sequence ID" value="NZ_JACHWB010000010.1"/>
</dbReference>
<evidence type="ECO:0000313" key="8">
    <source>
        <dbReference type="EMBL" id="MBB3021485.1"/>
    </source>
</evidence>
<evidence type="ECO:0000256" key="6">
    <source>
        <dbReference type="SAM" id="SignalP"/>
    </source>
</evidence>
<dbReference type="FunFam" id="2.70.98.10:FF:000001">
    <property type="entry name" value="Glucans biosynthesis protein G"/>
    <property type="match status" value="1"/>
</dbReference>
<sequence>MTNLSRRTLLQSLLAATALSASSRAFAQQNGVPQPTPFRYEDVVRRARELSTAPFEAPPSQLPEPLNRLSFDEYRDIRFRPDRALLASGSGPFRMQLFHLGFLYPRPVTVNIIRDGVPTPVPYQRELFDYGRNKIERPLPVNLGFAGFRLHYPLNDPKVMDELIAFLGASYFRFLGAGQKYGISARGLAINVEGGEAEEFPHFREFWVEMPKPNDDRAVIFALLDSPSVAGAYRFDVYPSKETNIDVTATLFPRQTLNNVGLAPLTSMYFEGENDRKPTDDFRMELHDSDGLLMQSGAGEWIWRPIRNPAKKAISSFSDNNPRGFGLMQRDRVFEHYQDLEAHYHLRPGYWVEPVGQWGEGWVELVEIPTGDETHDNIVAYWQPNRPYEPGQEVVISYRLRAAAAIGAMHPGGKAVNTFQTPPRASGSNAPSDPRHRRFIVDFAGGDLSYYFSAPEQVQLVPSTSTGQITNTFLMPNPHIDGFRAAIDIRLEPGQSTDLRAFLRAGNRALTETWTYPWFVE</sequence>
<organism evidence="8 9">
    <name type="scientific">Microvirga lupini</name>
    <dbReference type="NCBI Taxonomy" id="420324"/>
    <lineage>
        <taxon>Bacteria</taxon>
        <taxon>Pseudomonadati</taxon>
        <taxon>Pseudomonadota</taxon>
        <taxon>Alphaproteobacteria</taxon>
        <taxon>Hyphomicrobiales</taxon>
        <taxon>Methylobacteriaceae</taxon>
        <taxon>Microvirga</taxon>
    </lineage>
</organism>
<comment type="similarity">
    <text evidence="3">Belongs to the OpgD/OpgG family.</text>
</comment>
<evidence type="ECO:0000256" key="5">
    <source>
        <dbReference type="ARBA" id="ARBA00022764"/>
    </source>
</evidence>
<gene>
    <name evidence="8" type="ORF">FHR70_004581</name>
</gene>
<reference evidence="8 9" key="1">
    <citation type="submission" date="2020-08" db="EMBL/GenBank/DDBJ databases">
        <title>The Agave Microbiome: Exploring the role of microbial communities in plant adaptations to desert environments.</title>
        <authorList>
            <person name="Partida-Martinez L.P."/>
        </authorList>
    </citation>
    <scope>NUCLEOTIDE SEQUENCE [LARGE SCALE GENOMIC DNA]</scope>
    <source>
        <strain evidence="8 9">AT3.9</strain>
    </source>
</reference>
<keyword evidence="9" id="KW-1185">Reference proteome</keyword>
<dbReference type="InterPro" id="IPR007444">
    <property type="entry name" value="Glucan_biosyn_MdoG_C"/>
</dbReference>
<dbReference type="Gene3D" id="2.70.98.10">
    <property type="match status" value="1"/>
</dbReference>
<comment type="caution">
    <text evidence="8">The sequence shown here is derived from an EMBL/GenBank/DDBJ whole genome shotgun (WGS) entry which is preliminary data.</text>
</comment>
<proteinExistence type="inferred from homology"/>
<dbReference type="InterPro" id="IPR014438">
    <property type="entry name" value="Glucan_biosyn_MdoG/MdoD"/>
</dbReference>
<feature type="domain" description="Glucan biosynthesis periplasmic MdoG C-terminal" evidence="7">
    <location>
        <begin position="38"/>
        <end position="518"/>
    </location>
</feature>
<dbReference type="InterPro" id="IPR011013">
    <property type="entry name" value="Gal_mutarotase_sf_dom"/>
</dbReference>
<dbReference type="PIRSF" id="PIRSF006281">
    <property type="entry name" value="MdoG"/>
    <property type="match status" value="1"/>
</dbReference>
<comment type="pathway">
    <text evidence="2">Glycan metabolism; osmoregulated periplasmic glucan (OPG) biosynthesis.</text>
</comment>
<dbReference type="PROSITE" id="PS51318">
    <property type="entry name" value="TAT"/>
    <property type="match status" value="1"/>
</dbReference>
<dbReference type="Proteomes" id="UP000532010">
    <property type="component" value="Unassembled WGS sequence"/>
</dbReference>
<dbReference type="InterPro" id="IPR014718">
    <property type="entry name" value="GH-type_carb-bd"/>
</dbReference>
<keyword evidence="4 6" id="KW-0732">Signal</keyword>
<dbReference type="GO" id="GO:0030288">
    <property type="term" value="C:outer membrane-bounded periplasmic space"/>
    <property type="evidence" value="ECO:0007669"/>
    <property type="project" value="TreeGrafter"/>
</dbReference>